<evidence type="ECO:0000256" key="2">
    <source>
        <dbReference type="ARBA" id="ARBA00022448"/>
    </source>
</evidence>
<dbReference type="EMBL" id="FMWO01000044">
    <property type="protein sequence ID" value="SCZ85353.1"/>
    <property type="molecule type" value="Genomic_DNA"/>
</dbReference>
<protein>
    <submittedName>
        <fullName evidence="16">Putative K(+)/H(+) antiporter subunit A/B</fullName>
    </submittedName>
</protein>
<dbReference type="STRING" id="51642.NSMM_370132"/>
<evidence type="ECO:0000256" key="3">
    <source>
        <dbReference type="ARBA" id="ARBA00022449"/>
    </source>
</evidence>
<proteinExistence type="predicted"/>
<feature type="transmembrane region" description="Helical" evidence="10">
    <location>
        <begin position="685"/>
        <end position="708"/>
    </location>
</feature>
<reference evidence="16 17" key="1">
    <citation type="submission" date="2016-10" db="EMBL/GenBank/DDBJ databases">
        <authorList>
            <person name="de Groot N.N."/>
        </authorList>
    </citation>
    <scope>NUCLEOTIDE SEQUENCE [LARGE SCALE GENOMIC DNA]</scope>
    <source>
        <strain evidence="16">1</strain>
    </source>
</reference>
<dbReference type="InterPro" id="IPR025383">
    <property type="entry name" value="MrpA_C/MbhD"/>
</dbReference>
<evidence type="ECO:0000256" key="9">
    <source>
        <dbReference type="RuleBase" id="RU000320"/>
    </source>
</evidence>
<keyword evidence="8 10" id="KW-0472">Membrane</keyword>
<feature type="transmembrane region" description="Helical" evidence="10">
    <location>
        <begin position="367"/>
        <end position="386"/>
    </location>
</feature>
<feature type="transmembrane region" description="Helical" evidence="10">
    <location>
        <begin position="603"/>
        <end position="621"/>
    </location>
</feature>
<feature type="transmembrane region" description="Helical" evidence="10">
    <location>
        <begin position="458"/>
        <end position="484"/>
    </location>
</feature>
<feature type="transmembrane region" description="Helical" evidence="10">
    <location>
        <begin position="406"/>
        <end position="426"/>
    </location>
</feature>
<keyword evidence="17" id="KW-1185">Reference proteome</keyword>
<evidence type="ECO:0000259" key="15">
    <source>
        <dbReference type="Pfam" id="PF20501"/>
    </source>
</evidence>
<organism evidence="16 17">
    <name type="scientific">Nitrosomonas mobilis</name>
    <dbReference type="NCBI Taxonomy" id="51642"/>
    <lineage>
        <taxon>Bacteria</taxon>
        <taxon>Pseudomonadati</taxon>
        <taxon>Pseudomonadota</taxon>
        <taxon>Betaproteobacteria</taxon>
        <taxon>Nitrosomonadales</taxon>
        <taxon>Nitrosomonadaceae</taxon>
        <taxon>Nitrosomonas</taxon>
    </lineage>
</organism>
<feature type="transmembrane region" description="Helical" evidence="10">
    <location>
        <begin position="27"/>
        <end position="44"/>
    </location>
</feature>
<dbReference type="Pfam" id="PF00662">
    <property type="entry name" value="Proton_antipo_N"/>
    <property type="match status" value="1"/>
</dbReference>
<name>A0A1G5SDT3_9PROT</name>
<evidence type="ECO:0000259" key="13">
    <source>
        <dbReference type="Pfam" id="PF04039"/>
    </source>
</evidence>
<dbReference type="Pfam" id="PF20501">
    <property type="entry name" value="MbhE"/>
    <property type="match status" value="1"/>
</dbReference>
<accession>A0A1G5SDT3</accession>
<comment type="subcellular location">
    <subcellularLocation>
        <location evidence="1">Cell membrane</location>
        <topology evidence="1">Multi-pass membrane protein</topology>
    </subcellularLocation>
    <subcellularLocation>
        <location evidence="9">Membrane</location>
        <topology evidence="9">Multi-pass membrane protein</topology>
    </subcellularLocation>
</comment>
<dbReference type="InterPro" id="IPR046806">
    <property type="entry name" value="MrpA_C/MbhE"/>
</dbReference>
<evidence type="ECO:0000256" key="1">
    <source>
        <dbReference type="ARBA" id="ARBA00004651"/>
    </source>
</evidence>
<feature type="transmembrane region" description="Helical" evidence="10">
    <location>
        <begin position="270"/>
        <end position="291"/>
    </location>
</feature>
<feature type="transmembrane region" description="Helical" evidence="10">
    <location>
        <begin position="80"/>
        <end position="100"/>
    </location>
</feature>
<dbReference type="Pfam" id="PF13244">
    <property type="entry name" value="MbhD"/>
    <property type="match status" value="1"/>
</dbReference>
<dbReference type="GO" id="GO:0006811">
    <property type="term" value="P:monoatomic ion transport"/>
    <property type="evidence" value="ECO:0007669"/>
    <property type="project" value="UniProtKB-KW"/>
</dbReference>
<feature type="transmembrane region" description="Helical" evidence="10">
    <location>
        <begin position="847"/>
        <end position="872"/>
    </location>
</feature>
<evidence type="ECO:0000256" key="4">
    <source>
        <dbReference type="ARBA" id="ARBA00022475"/>
    </source>
</evidence>
<feature type="domain" description="NADH:quinone oxidoreductase/Mrp antiporter transmembrane" evidence="11">
    <location>
        <begin position="126"/>
        <end position="399"/>
    </location>
</feature>
<feature type="domain" description="MrpA C-terminal/MbhE" evidence="15">
    <location>
        <begin position="686"/>
        <end position="764"/>
    </location>
</feature>
<dbReference type="InterPro" id="IPR007182">
    <property type="entry name" value="MnhB"/>
</dbReference>
<feature type="transmembrane region" description="Helical" evidence="10">
    <location>
        <begin position="815"/>
        <end position="835"/>
    </location>
</feature>
<feature type="transmembrane region" description="Helical" evidence="10">
    <location>
        <begin position="162"/>
        <end position="185"/>
    </location>
</feature>
<keyword evidence="2" id="KW-0813">Transport</keyword>
<dbReference type="PANTHER" id="PTHR43373">
    <property type="entry name" value="NA(+)/H(+) ANTIPORTER SUBUNIT"/>
    <property type="match status" value="1"/>
</dbReference>
<dbReference type="InterPro" id="IPR001750">
    <property type="entry name" value="ND/Mrp_TM"/>
</dbReference>
<dbReference type="GO" id="GO:0015297">
    <property type="term" value="F:antiporter activity"/>
    <property type="evidence" value="ECO:0007669"/>
    <property type="project" value="UniProtKB-KW"/>
</dbReference>
<keyword evidence="4" id="KW-1003">Cell membrane</keyword>
<evidence type="ECO:0000259" key="14">
    <source>
        <dbReference type="Pfam" id="PF13244"/>
    </source>
</evidence>
<feature type="transmembrane region" description="Helical" evidence="10">
    <location>
        <begin position="749"/>
        <end position="766"/>
    </location>
</feature>
<dbReference type="NCBIfam" id="NF009288">
    <property type="entry name" value="PRK12648.1"/>
    <property type="match status" value="1"/>
</dbReference>
<feature type="domain" description="MrpA C-terminal/MbhD" evidence="14">
    <location>
        <begin position="610"/>
        <end position="675"/>
    </location>
</feature>
<feature type="transmembrane region" description="Helical" evidence="10">
    <location>
        <begin position="569"/>
        <end position="591"/>
    </location>
</feature>
<keyword evidence="6 10" id="KW-1133">Transmembrane helix</keyword>
<feature type="transmembrane region" description="Helical" evidence="10">
    <location>
        <begin position="298"/>
        <end position="316"/>
    </location>
</feature>
<feature type="transmembrane region" description="Helical" evidence="10">
    <location>
        <begin position="109"/>
        <end position="126"/>
    </location>
</feature>
<evidence type="ECO:0000256" key="5">
    <source>
        <dbReference type="ARBA" id="ARBA00022692"/>
    </source>
</evidence>
<evidence type="ECO:0000259" key="12">
    <source>
        <dbReference type="Pfam" id="PF00662"/>
    </source>
</evidence>
<evidence type="ECO:0000313" key="17">
    <source>
        <dbReference type="Proteomes" id="UP000198729"/>
    </source>
</evidence>
<feature type="domain" description="NADH-Ubiquinone oxidoreductase (complex I) chain 5 N-terminal" evidence="12">
    <location>
        <begin position="66"/>
        <end position="110"/>
    </location>
</feature>
<dbReference type="InterPro" id="IPR001516">
    <property type="entry name" value="Proton_antipo_N"/>
</dbReference>
<dbReference type="PRINTS" id="PR01434">
    <property type="entry name" value="NADHDHGNASE5"/>
</dbReference>
<dbReference type="InterPro" id="IPR050616">
    <property type="entry name" value="CPA3_Na-H_Antiporter_A"/>
</dbReference>
<dbReference type="RefSeq" id="WP_090285532.1">
    <property type="nucleotide sequence ID" value="NZ_FMWO01000044.1"/>
</dbReference>
<evidence type="ECO:0000259" key="11">
    <source>
        <dbReference type="Pfam" id="PF00361"/>
    </source>
</evidence>
<dbReference type="AlphaFoldDB" id="A0A1G5SDT3"/>
<evidence type="ECO:0000256" key="7">
    <source>
        <dbReference type="ARBA" id="ARBA00023065"/>
    </source>
</evidence>
<keyword evidence="5 9" id="KW-0812">Transmembrane</keyword>
<dbReference type="PANTHER" id="PTHR43373:SF1">
    <property type="entry name" value="NA(+)_H(+) ANTIPORTER SUBUNIT A"/>
    <property type="match status" value="1"/>
</dbReference>
<dbReference type="OrthoDB" id="9811798at2"/>
<feature type="transmembrane region" description="Helical" evidence="10">
    <location>
        <begin position="242"/>
        <end position="264"/>
    </location>
</feature>
<evidence type="ECO:0000256" key="10">
    <source>
        <dbReference type="SAM" id="Phobius"/>
    </source>
</evidence>
<dbReference type="Pfam" id="PF00361">
    <property type="entry name" value="Proton_antipo_M"/>
    <property type="match status" value="1"/>
</dbReference>
<dbReference type="Pfam" id="PF04039">
    <property type="entry name" value="MnhB"/>
    <property type="match status" value="1"/>
</dbReference>
<dbReference type="Proteomes" id="UP000198729">
    <property type="component" value="Unassembled WGS sequence"/>
</dbReference>
<evidence type="ECO:0000313" key="16">
    <source>
        <dbReference type="EMBL" id="SCZ85353.1"/>
    </source>
</evidence>
<feature type="transmembrane region" description="Helical" evidence="10">
    <location>
        <begin position="652"/>
        <end position="673"/>
    </location>
</feature>
<evidence type="ECO:0000256" key="6">
    <source>
        <dbReference type="ARBA" id="ARBA00022989"/>
    </source>
</evidence>
<gene>
    <name evidence="16" type="primary">phaAB</name>
    <name evidence="16" type="ORF">NSMM_370132</name>
</gene>
<sequence>MILLSIVLLPFFGAPFAAMISRLGRLHAAWFAGAVNLLALGLLLPQAVAVFDGQILLSRFEWIPLLGLDLVFRLDGLGLLFALLILSIGLLIIIYARYYLSTQDDMGRFYAYLLLFMGSMLGIVLAENLILLLIFWELTSLSSFLLISYWQHRQESRSGARMALTITGAGGLALLGGFLLLGEIVGSYELTTILASGERIHAHPLYLPMLLLVLLGAFTKSAQFPFHFWLPNAMAAPTPVSAYLHSATMVKAGVFLLARLFPALSGTPEWFWLVSGAGLITLILGAYIALWKHDLKGLLAYSTISHLGLITLLFGISTPMAAVAGVFHIINHAIFKASLFMAAGIIDHEAGTRDMRRLSGLWQFMPYTATLAMVAAASMAGVPLMNGFLSKEMFFAETLHDINLPWGWLLPAGATLAGIFAVAYSWRFIHNVFFGAAPVGLPKTPHEPPRWMKVPVEILVALCVVVGIFPNLTVAPLLTVAASGTLQSALPQYTLAIWHGFNPALWMSLIALAGGVAVYHLFNHFFSLRQHGIEWPSMKTLYQFLLDKLFLITNYVTHLLQTESLQRMVWVLVLFAVLLGAGGFTGESFSLTGERVLLPVDGVSLVVAVVMLLAAVATVLFHRQRLVSLIMIGTVGLGVALIFAKFSAPDLALTQLSVEFVTIVLMLLALYFLPQITPSSSKPLWRVRDALLASGAGIGVAALAWGVLTRPYDTIGDFFLTHSVPEGGGHNVVNVILVDFRGYDTLGEITVMALAGLGIYAMLEGLKLKSLATDFSTRTWDEDRHPLIMGALTRILFPLMLMVAIFILLRGHNQPGGGFIAGLITAVALITQYLAQGTTWTQARLPVDMHTVIGSGLLIAFVTGLASWWFGYPFLTSTFGHVHTAMTGEFELASAMAFDLGVFLVVVGVTVLIIVNLGMVHSDSHLPSRTIKPHPKTH</sequence>
<feature type="transmembrane region" description="Helical" evidence="10">
    <location>
        <begin position="205"/>
        <end position="230"/>
    </location>
</feature>
<feature type="transmembrane region" description="Helical" evidence="10">
    <location>
        <begin position="787"/>
        <end position="809"/>
    </location>
</feature>
<evidence type="ECO:0000256" key="8">
    <source>
        <dbReference type="ARBA" id="ARBA00023136"/>
    </source>
</evidence>
<dbReference type="GO" id="GO:0005886">
    <property type="term" value="C:plasma membrane"/>
    <property type="evidence" value="ECO:0007669"/>
    <property type="project" value="UniProtKB-SubCell"/>
</dbReference>
<feature type="domain" description="Na+/H+ antiporter MnhB subunit-related protein" evidence="13">
    <location>
        <begin position="789"/>
        <end position="911"/>
    </location>
</feature>
<keyword evidence="7" id="KW-0406">Ion transport</keyword>
<feature type="transmembrane region" description="Helical" evidence="10">
    <location>
        <begin position="626"/>
        <end position="646"/>
    </location>
</feature>
<feature type="transmembrane region" description="Helical" evidence="10">
    <location>
        <begin position="504"/>
        <end position="522"/>
    </location>
</feature>
<feature type="transmembrane region" description="Helical" evidence="10">
    <location>
        <begin position="892"/>
        <end position="919"/>
    </location>
</feature>
<feature type="transmembrane region" description="Helical" evidence="10">
    <location>
        <begin position="132"/>
        <end position="150"/>
    </location>
</feature>
<keyword evidence="3" id="KW-0050">Antiport</keyword>
<feature type="transmembrane region" description="Helical" evidence="10">
    <location>
        <begin position="322"/>
        <end position="346"/>
    </location>
</feature>